<protein>
    <submittedName>
        <fullName evidence="3">Uncharacterized protein</fullName>
    </submittedName>
</protein>
<evidence type="ECO:0000256" key="2">
    <source>
        <dbReference type="SAM" id="Phobius"/>
    </source>
</evidence>
<reference evidence="3 4" key="1">
    <citation type="submission" date="2019-02" db="EMBL/GenBank/DDBJ databases">
        <title>Prokaryotic population dynamics and viral predation in marine succession experiment using metagenomics: the confinement effect.</title>
        <authorList>
            <person name="Haro-Moreno J.M."/>
            <person name="Rodriguez-Valera F."/>
            <person name="Lopez-Perez M."/>
        </authorList>
    </citation>
    <scope>NUCLEOTIDE SEQUENCE [LARGE SCALE GENOMIC DNA]</scope>
    <source>
        <strain evidence="3">MED-G157</strain>
    </source>
</reference>
<dbReference type="EMBL" id="SHAG01000039">
    <property type="protein sequence ID" value="RZO75311.1"/>
    <property type="molecule type" value="Genomic_DNA"/>
</dbReference>
<keyword evidence="2" id="KW-1133">Transmembrane helix</keyword>
<sequence length="300" mass="34555">MSNHVAFSKSALEAYQFPDREKGVSIVSAAKLIGIFISLIVGIFCSEIILWQFFKFGSLLSIFVSIFIALAILVAMAWTDLRSKEEDPTGYEPIPNGALCLLPSLTGFYLFMLAPFWNASGYCSNQVKVYLDDNVFGESVNSPVLSDQSTCLRNSVDYMSLAEWIIIVPFTLLILAPFFFIFFKWLFGYIEENWERKESKTETPSVSSILDGLRQELETKTYRKNESEIFYFRFPEARMNECTEEEKKLVIKYYQALIKDLPNVYSKESERKTLVNRIKSITKKIDDAQEAINKLKTYQF</sequence>
<evidence type="ECO:0000256" key="1">
    <source>
        <dbReference type="SAM" id="Coils"/>
    </source>
</evidence>
<feature type="transmembrane region" description="Helical" evidence="2">
    <location>
        <begin position="98"/>
        <end position="117"/>
    </location>
</feature>
<dbReference type="Proteomes" id="UP000316199">
    <property type="component" value="Unassembled WGS sequence"/>
</dbReference>
<gene>
    <name evidence="3" type="ORF">EVA68_07300</name>
</gene>
<feature type="transmembrane region" description="Helical" evidence="2">
    <location>
        <begin position="60"/>
        <end position="78"/>
    </location>
</feature>
<name>A0A520RYN6_9GAMM</name>
<keyword evidence="2" id="KW-0472">Membrane</keyword>
<feature type="transmembrane region" description="Helical" evidence="2">
    <location>
        <begin position="32"/>
        <end position="54"/>
    </location>
</feature>
<feature type="coiled-coil region" evidence="1">
    <location>
        <begin position="271"/>
        <end position="298"/>
    </location>
</feature>
<accession>A0A520RYN6</accession>
<keyword evidence="1" id="KW-0175">Coiled coil</keyword>
<feature type="transmembrane region" description="Helical" evidence="2">
    <location>
        <begin position="164"/>
        <end position="187"/>
    </location>
</feature>
<evidence type="ECO:0000313" key="4">
    <source>
        <dbReference type="Proteomes" id="UP000316199"/>
    </source>
</evidence>
<organism evidence="3 4">
    <name type="scientific">OM182 bacterium</name>
    <dbReference type="NCBI Taxonomy" id="2510334"/>
    <lineage>
        <taxon>Bacteria</taxon>
        <taxon>Pseudomonadati</taxon>
        <taxon>Pseudomonadota</taxon>
        <taxon>Gammaproteobacteria</taxon>
        <taxon>OMG group</taxon>
        <taxon>OM182 clade</taxon>
    </lineage>
</organism>
<keyword evidence="2" id="KW-0812">Transmembrane</keyword>
<dbReference type="AlphaFoldDB" id="A0A520RYN6"/>
<evidence type="ECO:0000313" key="3">
    <source>
        <dbReference type="EMBL" id="RZO75311.1"/>
    </source>
</evidence>
<comment type="caution">
    <text evidence="3">The sequence shown here is derived from an EMBL/GenBank/DDBJ whole genome shotgun (WGS) entry which is preliminary data.</text>
</comment>
<proteinExistence type="predicted"/>